<keyword evidence="2" id="KW-1185">Reference proteome</keyword>
<protein>
    <submittedName>
        <fullName evidence="1">Uncharacterized protein</fullName>
    </submittedName>
</protein>
<gene>
    <name evidence="1" type="ORF">MEDL_54990</name>
</gene>
<evidence type="ECO:0000313" key="2">
    <source>
        <dbReference type="Proteomes" id="UP000683360"/>
    </source>
</evidence>
<organism evidence="1 2">
    <name type="scientific">Mytilus edulis</name>
    <name type="common">Blue mussel</name>
    <dbReference type="NCBI Taxonomy" id="6550"/>
    <lineage>
        <taxon>Eukaryota</taxon>
        <taxon>Metazoa</taxon>
        <taxon>Spiralia</taxon>
        <taxon>Lophotrochozoa</taxon>
        <taxon>Mollusca</taxon>
        <taxon>Bivalvia</taxon>
        <taxon>Autobranchia</taxon>
        <taxon>Pteriomorphia</taxon>
        <taxon>Mytilida</taxon>
        <taxon>Mytiloidea</taxon>
        <taxon>Mytilidae</taxon>
        <taxon>Mytilinae</taxon>
        <taxon>Mytilus</taxon>
    </lineage>
</organism>
<name>A0A8S3UAE1_MYTED</name>
<accession>A0A8S3UAE1</accession>
<dbReference type="EMBL" id="CAJPWZ010002684">
    <property type="protein sequence ID" value="CAG2242794.1"/>
    <property type="molecule type" value="Genomic_DNA"/>
</dbReference>
<comment type="caution">
    <text evidence="1">The sequence shown here is derived from an EMBL/GenBank/DDBJ whole genome shotgun (WGS) entry which is preliminary data.</text>
</comment>
<reference evidence="1" key="1">
    <citation type="submission" date="2021-03" db="EMBL/GenBank/DDBJ databases">
        <authorList>
            <person name="Bekaert M."/>
        </authorList>
    </citation>
    <scope>NUCLEOTIDE SEQUENCE</scope>
</reference>
<dbReference type="Proteomes" id="UP000683360">
    <property type="component" value="Unassembled WGS sequence"/>
</dbReference>
<proteinExistence type="predicted"/>
<sequence>MYLVSLDNIHDNTSEEKGCYKSYHWTTYMITLSIMCINNIQDNTREEKGCYKSSCTSYHWTTYMITLVKKKDVINPHVDLVSLDNIHDNTREEKGCYKSSSYNIVSLDNIHDNTCEEKGCYKSSCTSYHWTTYMITLVKKKDVINPHVPRIIEQHT</sequence>
<dbReference type="AlphaFoldDB" id="A0A8S3UAE1"/>
<evidence type="ECO:0000313" key="1">
    <source>
        <dbReference type="EMBL" id="CAG2242794.1"/>
    </source>
</evidence>